<feature type="non-terminal residue" evidence="2">
    <location>
        <position position="113"/>
    </location>
</feature>
<sequence>MDDTIIPERPSFLDRSPGDTGLQRRSRRKAWRQTPAAKKQAVRDAKRRAREPARPIVLKAVEVGAETLQAIRKATESAKRSLVKVPLREGRTLHHDVRGQHGAGRVILRSAPR</sequence>
<dbReference type="EMBL" id="LAZR01031398">
    <property type="protein sequence ID" value="KKL53870.1"/>
    <property type="molecule type" value="Genomic_DNA"/>
</dbReference>
<evidence type="ECO:0000313" key="2">
    <source>
        <dbReference type="EMBL" id="KKL53870.1"/>
    </source>
</evidence>
<organism evidence="2">
    <name type="scientific">marine sediment metagenome</name>
    <dbReference type="NCBI Taxonomy" id="412755"/>
    <lineage>
        <taxon>unclassified sequences</taxon>
        <taxon>metagenomes</taxon>
        <taxon>ecological metagenomes</taxon>
    </lineage>
</organism>
<reference evidence="2" key="1">
    <citation type="journal article" date="2015" name="Nature">
        <title>Complex archaea that bridge the gap between prokaryotes and eukaryotes.</title>
        <authorList>
            <person name="Spang A."/>
            <person name="Saw J.H."/>
            <person name="Jorgensen S.L."/>
            <person name="Zaremba-Niedzwiedzka K."/>
            <person name="Martijn J."/>
            <person name="Lind A.E."/>
            <person name="van Eijk R."/>
            <person name="Schleper C."/>
            <person name="Guy L."/>
            <person name="Ettema T.J."/>
        </authorList>
    </citation>
    <scope>NUCLEOTIDE SEQUENCE</scope>
</reference>
<proteinExistence type="predicted"/>
<feature type="region of interest" description="Disordered" evidence="1">
    <location>
        <begin position="94"/>
        <end position="113"/>
    </location>
</feature>
<gene>
    <name evidence="2" type="ORF">LCGC14_2271120</name>
</gene>
<protein>
    <submittedName>
        <fullName evidence="2">Uncharacterized protein</fullName>
    </submittedName>
</protein>
<name>A0A0F9F9F2_9ZZZZ</name>
<feature type="region of interest" description="Disordered" evidence="1">
    <location>
        <begin position="1"/>
        <end position="52"/>
    </location>
</feature>
<evidence type="ECO:0000256" key="1">
    <source>
        <dbReference type="SAM" id="MobiDB-lite"/>
    </source>
</evidence>
<comment type="caution">
    <text evidence="2">The sequence shown here is derived from an EMBL/GenBank/DDBJ whole genome shotgun (WGS) entry which is preliminary data.</text>
</comment>
<accession>A0A0F9F9F2</accession>
<dbReference type="AlphaFoldDB" id="A0A0F9F9F2"/>